<dbReference type="InterPro" id="IPR052430">
    <property type="entry name" value="IVT-Associated"/>
</dbReference>
<evidence type="ECO:0000256" key="6">
    <source>
        <dbReference type="SAM" id="Phobius"/>
    </source>
</evidence>
<reference evidence="7" key="2">
    <citation type="submission" date="2021-10" db="EMBL/GenBank/DDBJ databases">
        <title>Phylogenomics reveals ancestral predisposition of the termite-cultivated fungus Termitomyces towards a domesticated lifestyle.</title>
        <authorList>
            <person name="Auxier B."/>
            <person name="Grum-Grzhimaylo A."/>
            <person name="Cardenas M.E."/>
            <person name="Lodge J.D."/>
            <person name="Laessoe T."/>
            <person name="Pedersen O."/>
            <person name="Smith M.E."/>
            <person name="Kuyper T.W."/>
            <person name="Franco-Molano E.A."/>
            <person name="Baroni T.J."/>
            <person name="Aanen D.K."/>
        </authorList>
    </citation>
    <scope>NUCLEOTIDE SEQUENCE</scope>
    <source>
        <strain evidence="7">D49</strain>
    </source>
</reference>
<keyword evidence="8" id="KW-1185">Reference proteome</keyword>
<feature type="transmembrane region" description="Helical" evidence="6">
    <location>
        <begin position="194"/>
        <end position="215"/>
    </location>
</feature>
<protein>
    <submittedName>
        <fullName evidence="7">Uncharacterized protein</fullName>
    </submittedName>
</protein>
<reference evidence="7" key="1">
    <citation type="submission" date="2021-02" db="EMBL/GenBank/DDBJ databases">
        <authorList>
            <person name="Nieuwenhuis M."/>
            <person name="Van De Peppel L.J.J."/>
        </authorList>
    </citation>
    <scope>NUCLEOTIDE SEQUENCE</scope>
    <source>
        <strain evidence="7">D49</strain>
    </source>
</reference>
<gene>
    <name evidence="7" type="ORF">H0H81_006031</name>
</gene>
<evidence type="ECO:0000256" key="1">
    <source>
        <dbReference type="ARBA" id="ARBA00004141"/>
    </source>
</evidence>
<evidence type="ECO:0000256" key="3">
    <source>
        <dbReference type="ARBA" id="ARBA00022989"/>
    </source>
</evidence>
<dbReference type="PANTHER" id="PTHR47804">
    <property type="entry name" value="60S RIBOSOMAL PROTEIN L19"/>
    <property type="match status" value="1"/>
</dbReference>
<sequence length="921" mass="102827">MPRSRPILGGRSTSSPLFTRRRAMSSNQRIASGLPNLHVGTPQSVPRWTVFGQLMENEGQLPTPVARRRLSSTRPADHHGAIGSGFDFNTMGRSNADPFLDIESVVEEDSESSRPPSWIPSVHGASTTECEDDAVYFNPAKTKGGMIEADIFCLAGLLYSAFVCLSCMSMFWWFEKSPGWEWLGDLEGGLQTLLQVSTIVVCGSLISNLVCYLVWPQSAINNLRTNMTKTLDSFSTVLTMLTNTFLLEGGVHRKIHLEKMQQAVEDHQSSFTSLKKSLSEARTEWFLRGDPKGVRPEHKGKRAYEDAIDSLNRLGQHLNGLRSGTRLQYDLTKAGVVKSRTKRRKHQNTTPVDVEVDRPNQAEDDEETAMLKAAAAMFGDLINDLGAPLKALSNSCTFSLKRLREGFEESQSERRKKDPFRDDEFFELIEGIEQALTKFESTSNHAVLRFYRMSDAPASPRPQSITSYRGRSSLNSYRGDDAENGLYLGSENEHIFLVYFGGNVSTTEWDAAGPASGHIGYPNVHRTYQSETSLDSSELCASVRLPLGGSPILTTARAAAYIMSDTRYPVPSFPKVRPHAPNTVQTPARNNLPRIGRIKQSLWTFGKRLSERDMKYAFKVGMAISIFAAPAFYDATRPVFVEFWGDWALISFFVVISPTIGATNYLGLQRVLGTVYASFPSMVEEQHLTVFTRFGATVAAGIFTLYPDSPTILAVFGFLFSLPCFYYAVAHPQYLSASRFVLLTYNLSCLYCYNLREQDISVVDVALHRALAVTAGVLWAGFVSRFWWPAEARRELGNALGEFCLNIGWLYTRLVASNSFAPEYRSENTETEGDGDNAGSSLMSTPSQFTKLNNSIREFMAMELHLQIKLIELEGLLAQTAHEPRLKGPFPILLYRGVLTSLQTILDKLHSMRCVTTREEW</sequence>
<keyword evidence="2 6" id="KW-0812">Transmembrane</keyword>
<keyword evidence="4 6" id="KW-0472">Membrane</keyword>
<proteinExistence type="predicted"/>
<dbReference type="InterPro" id="IPR020966">
    <property type="entry name" value="ALMT"/>
</dbReference>
<evidence type="ECO:0000313" key="8">
    <source>
        <dbReference type="Proteomes" id="UP000717328"/>
    </source>
</evidence>
<evidence type="ECO:0000256" key="5">
    <source>
        <dbReference type="SAM" id="MobiDB-lite"/>
    </source>
</evidence>
<dbReference type="GO" id="GO:0016020">
    <property type="term" value="C:membrane"/>
    <property type="evidence" value="ECO:0007669"/>
    <property type="project" value="UniProtKB-SubCell"/>
</dbReference>
<evidence type="ECO:0000256" key="2">
    <source>
        <dbReference type="ARBA" id="ARBA00022692"/>
    </source>
</evidence>
<dbReference type="GO" id="GO:0015743">
    <property type="term" value="P:malate transport"/>
    <property type="evidence" value="ECO:0007669"/>
    <property type="project" value="InterPro"/>
</dbReference>
<dbReference type="Pfam" id="PF11744">
    <property type="entry name" value="ALMT"/>
    <property type="match status" value="1"/>
</dbReference>
<feature type="transmembrane region" description="Helical" evidence="6">
    <location>
        <begin position="616"/>
        <end position="635"/>
    </location>
</feature>
<dbReference type="AlphaFoldDB" id="A0A9P7K6Q9"/>
<dbReference type="Proteomes" id="UP000717328">
    <property type="component" value="Unassembled WGS sequence"/>
</dbReference>
<evidence type="ECO:0000313" key="7">
    <source>
        <dbReference type="EMBL" id="KAG5637036.1"/>
    </source>
</evidence>
<dbReference type="EMBL" id="JABCKI010005867">
    <property type="protein sequence ID" value="KAG5637036.1"/>
    <property type="molecule type" value="Genomic_DNA"/>
</dbReference>
<feature type="transmembrane region" description="Helical" evidence="6">
    <location>
        <begin position="688"/>
        <end position="706"/>
    </location>
</feature>
<organism evidence="7 8">
    <name type="scientific">Sphagnurus paluster</name>
    <dbReference type="NCBI Taxonomy" id="117069"/>
    <lineage>
        <taxon>Eukaryota</taxon>
        <taxon>Fungi</taxon>
        <taxon>Dikarya</taxon>
        <taxon>Basidiomycota</taxon>
        <taxon>Agaricomycotina</taxon>
        <taxon>Agaricomycetes</taxon>
        <taxon>Agaricomycetidae</taxon>
        <taxon>Agaricales</taxon>
        <taxon>Tricholomatineae</taxon>
        <taxon>Lyophyllaceae</taxon>
        <taxon>Sphagnurus</taxon>
    </lineage>
</organism>
<name>A0A9P7K6Q9_9AGAR</name>
<feature type="transmembrane region" description="Helical" evidence="6">
    <location>
        <begin position="712"/>
        <end position="730"/>
    </location>
</feature>
<accession>A0A9P7K6Q9</accession>
<feature type="transmembrane region" description="Helical" evidence="6">
    <location>
        <begin position="647"/>
        <end position="667"/>
    </location>
</feature>
<dbReference type="PANTHER" id="PTHR47804:SF1">
    <property type="entry name" value="DUF2421 DOMAIN-CONTAINING PROTEIN"/>
    <property type="match status" value="1"/>
</dbReference>
<feature type="region of interest" description="Disordered" evidence="5">
    <location>
        <begin position="825"/>
        <end position="846"/>
    </location>
</feature>
<evidence type="ECO:0000256" key="4">
    <source>
        <dbReference type="ARBA" id="ARBA00023136"/>
    </source>
</evidence>
<comment type="subcellular location">
    <subcellularLocation>
        <location evidence="1">Membrane</location>
        <topology evidence="1">Multi-pass membrane protein</topology>
    </subcellularLocation>
</comment>
<dbReference type="OrthoDB" id="68611at2759"/>
<feature type="transmembrane region" description="Helical" evidence="6">
    <location>
        <begin position="151"/>
        <end position="174"/>
    </location>
</feature>
<keyword evidence="3 6" id="KW-1133">Transmembrane helix</keyword>
<comment type="caution">
    <text evidence="7">The sequence shown here is derived from an EMBL/GenBank/DDBJ whole genome shotgun (WGS) entry which is preliminary data.</text>
</comment>